<dbReference type="NCBIfam" id="TIGR02937">
    <property type="entry name" value="sigma70-ECF"/>
    <property type="match status" value="1"/>
</dbReference>
<feature type="domain" description="RNA polymerase sigma-70 region 2" evidence="5">
    <location>
        <begin position="15"/>
        <end position="78"/>
    </location>
</feature>
<sequence>MEQSSLYTNDEIIDIYNRNVNTVYKICLMYLKNIPDAEDAVQNIFLKLIQGNHRFKNLEHEKAWLILTSQNHCKNILKHWWKKQRVDIDNISEISYEENNTFDDIWKQILLLPNKYKIVIYLYYYEGYSTEEISEILNIKSPTIRSQLSTARKKLKIILEEDIE</sequence>
<dbReference type="GO" id="GO:0006352">
    <property type="term" value="P:DNA-templated transcription initiation"/>
    <property type="evidence" value="ECO:0007669"/>
    <property type="project" value="InterPro"/>
</dbReference>
<evidence type="ECO:0000256" key="2">
    <source>
        <dbReference type="ARBA" id="ARBA00023015"/>
    </source>
</evidence>
<dbReference type="GO" id="GO:0003677">
    <property type="term" value="F:DNA binding"/>
    <property type="evidence" value="ECO:0007669"/>
    <property type="project" value="InterPro"/>
</dbReference>
<dbReference type="InterPro" id="IPR036388">
    <property type="entry name" value="WH-like_DNA-bd_sf"/>
</dbReference>
<dbReference type="Gene3D" id="1.10.10.10">
    <property type="entry name" value="Winged helix-like DNA-binding domain superfamily/Winged helix DNA-binding domain"/>
    <property type="match status" value="1"/>
</dbReference>
<name>A0A926EQ34_9FIRM</name>
<reference evidence="7" key="1">
    <citation type="submission" date="2020-08" db="EMBL/GenBank/DDBJ databases">
        <title>Genome public.</title>
        <authorList>
            <person name="Liu C."/>
            <person name="Sun Q."/>
        </authorList>
    </citation>
    <scope>NUCLEOTIDE SEQUENCE</scope>
    <source>
        <strain evidence="7">BX21</strain>
    </source>
</reference>
<evidence type="ECO:0000256" key="4">
    <source>
        <dbReference type="ARBA" id="ARBA00023163"/>
    </source>
</evidence>
<evidence type="ECO:0000256" key="1">
    <source>
        <dbReference type="ARBA" id="ARBA00010641"/>
    </source>
</evidence>
<comment type="caution">
    <text evidence="7">The sequence shown here is derived from an EMBL/GenBank/DDBJ whole genome shotgun (WGS) entry which is preliminary data.</text>
</comment>
<keyword evidence="2" id="KW-0805">Transcription regulation</keyword>
<dbReference type="SUPFAM" id="SSF88946">
    <property type="entry name" value="Sigma2 domain of RNA polymerase sigma factors"/>
    <property type="match status" value="1"/>
</dbReference>
<dbReference type="EMBL" id="JACRTG010000016">
    <property type="protein sequence ID" value="MBC8587643.1"/>
    <property type="molecule type" value="Genomic_DNA"/>
</dbReference>
<keyword evidence="8" id="KW-1185">Reference proteome</keyword>
<evidence type="ECO:0000259" key="6">
    <source>
        <dbReference type="Pfam" id="PF08281"/>
    </source>
</evidence>
<dbReference type="AlphaFoldDB" id="A0A926EQ34"/>
<comment type="similarity">
    <text evidence="1">Belongs to the sigma-70 factor family. ECF subfamily.</text>
</comment>
<protein>
    <submittedName>
        <fullName evidence="7">RNA polymerase sigma factor</fullName>
    </submittedName>
</protein>
<dbReference type="RefSeq" id="WP_262429097.1">
    <property type="nucleotide sequence ID" value="NZ_JACRTG010000016.1"/>
</dbReference>
<evidence type="ECO:0000313" key="8">
    <source>
        <dbReference type="Proteomes" id="UP000601171"/>
    </source>
</evidence>
<dbReference type="Pfam" id="PF04542">
    <property type="entry name" value="Sigma70_r2"/>
    <property type="match status" value="1"/>
</dbReference>
<dbReference type="CDD" id="cd06171">
    <property type="entry name" value="Sigma70_r4"/>
    <property type="match status" value="1"/>
</dbReference>
<dbReference type="InterPro" id="IPR013324">
    <property type="entry name" value="RNA_pol_sigma_r3/r4-like"/>
</dbReference>
<dbReference type="InterPro" id="IPR007627">
    <property type="entry name" value="RNA_pol_sigma70_r2"/>
</dbReference>
<dbReference type="PANTHER" id="PTHR43133">
    <property type="entry name" value="RNA POLYMERASE ECF-TYPE SIGMA FACTO"/>
    <property type="match status" value="1"/>
</dbReference>
<dbReference type="InterPro" id="IPR013249">
    <property type="entry name" value="RNA_pol_sigma70_r4_t2"/>
</dbReference>
<dbReference type="InterPro" id="IPR039425">
    <property type="entry name" value="RNA_pol_sigma-70-like"/>
</dbReference>
<dbReference type="GO" id="GO:0016987">
    <property type="term" value="F:sigma factor activity"/>
    <property type="evidence" value="ECO:0007669"/>
    <property type="project" value="UniProtKB-KW"/>
</dbReference>
<dbReference type="InterPro" id="IPR013325">
    <property type="entry name" value="RNA_pol_sigma_r2"/>
</dbReference>
<dbReference type="InterPro" id="IPR014284">
    <property type="entry name" value="RNA_pol_sigma-70_dom"/>
</dbReference>
<evidence type="ECO:0000259" key="5">
    <source>
        <dbReference type="Pfam" id="PF04542"/>
    </source>
</evidence>
<evidence type="ECO:0000256" key="3">
    <source>
        <dbReference type="ARBA" id="ARBA00023082"/>
    </source>
</evidence>
<dbReference type="Proteomes" id="UP000601171">
    <property type="component" value="Unassembled WGS sequence"/>
</dbReference>
<keyword evidence="4" id="KW-0804">Transcription</keyword>
<evidence type="ECO:0000313" key="7">
    <source>
        <dbReference type="EMBL" id="MBC8587643.1"/>
    </source>
</evidence>
<accession>A0A926EQ34</accession>
<feature type="domain" description="RNA polymerase sigma factor 70 region 4 type 2" evidence="6">
    <location>
        <begin position="104"/>
        <end position="155"/>
    </location>
</feature>
<dbReference type="Gene3D" id="1.10.1740.10">
    <property type="match status" value="1"/>
</dbReference>
<organism evidence="7 8">
    <name type="scientific">Paratissierella segnis</name>
    <dbReference type="NCBI Taxonomy" id="2763679"/>
    <lineage>
        <taxon>Bacteria</taxon>
        <taxon>Bacillati</taxon>
        <taxon>Bacillota</taxon>
        <taxon>Tissierellia</taxon>
        <taxon>Tissierellales</taxon>
        <taxon>Tissierellaceae</taxon>
        <taxon>Paratissierella</taxon>
    </lineage>
</organism>
<dbReference type="SUPFAM" id="SSF88659">
    <property type="entry name" value="Sigma3 and sigma4 domains of RNA polymerase sigma factors"/>
    <property type="match status" value="1"/>
</dbReference>
<dbReference type="PANTHER" id="PTHR43133:SF51">
    <property type="entry name" value="RNA POLYMERASE SIGMA FACTOR"/>
    <property type="match status" value="1"/>
</dbReference>
<dbReference type="Pfam" id="PF08281">
    <property type="entry name" value="Sigma70_r4_2"/>
    <property type="match status" value="1"/>
</dbReference>
<gene>
    <name evidence="7" type="ORF">H8707_05245</name>
</gene>
<keyword evidence="3" id="KW-0731">Sigma factor</keyword>
<proteinExistence type="inferred from homology"/>